<feature type="transmembrane region" description="Helical" evidence="1">
    <location>
        <begin position="153"/>
        <end position="172"/>
    </location>
</feature>
<proteinExistence type="predicted"/>
<accession>A0A897MKT6</accession>
<feature type="transmembrane region" description="Helical" evidence="1">
    <location>
        <begin position="310"/>
        <end position="330"/>
    </location>
</feature>
<sequence length="479" mass="50889">MTMPGIDRTDRIVFVWMLREEWRLHSSLFGGRRFAAFPLLVAVLTAGGVVALVETGTSLDAVIAGLHALVFAFGLHTGTIGLVGRDAIDDVLGDVTLLVFSARTLPISRERLLGHFLAKDALYYSTLFLVPVVGAFGVAVGRTGLELVDLGRLWLSTTATFLLGLVVTLAVVGLATRGIAGWLTVGVFGVGSGVLWYSNVDLFAATPYALYAEPSLLAAIGTLVLLAGIAVVGVLAYDPVDSTPTRTRAPAFTTWRRRLRDDTGLTTKTLLDVARSSGGLWKVVFSGGIIFAVCVGLVELAERITGVEPSVGVTFGPLLGLSAYTTYNWITQYDDPASYLRYPLEIPDLFAAKRAALVLVGLPTAAGYYLLAVVLVGTGPVDALTGLVLLIGYHQYLFGLTAALAGFDPNEFLFDTVLFVVFTAAVAIVLVPVLVVALVITPLTSTALLVLVTVGVGLFLAGELCYRYAGIRWSSRLEE</sequence>
<feature type="transmembrane region" description="Helical" evidence="1">
    <location>
        <begin position="417"/>
        <end position="440"/>
    </location>
</feature>
<feature type="transmembrane region" description="Helical" evidence="1">
    <location>
        <begin position="61"/>
        <end position="83"/>
    </location>
</feature>
<feature type="transmembrane region" description="Helical" evidence="1">
    <location>
        <begin position="179"/>
        <end position="197"/>
    </location>
</feature>
<evidence type="ECO:0000313" key="2">
    <source>
        <dbReference type="EMBL" id="QSG02750.1"/>
    </source>
</evidence>
<dbReference type="EMBL" id="CP064786">
    <property type="protein sequence ID" value="QSG02750.1"/>
    <property type="molecule type" value="Genomic_DNA"/>
</dbReference>
<dbReference type="Proteomes" id="UP000663586">
    <property type="component" value="Chromosome"/>
</dbReference>
<name>A0A897MKT6_9EURY</name>
<feature type="transmembrane region" description="Helical" evidence="1">
    <location>
        <begin position="351"/>
        <end position="371"/>
    </location>
</feature>
<dbReference type="KEGG" id="hara:AArcS_1538"/>
<feature type="transmembrane region" description="Helical" evidence="1">
    <location>
        <begin position="279"/>
        <end position="298"/>
    </location>
</feature>
<protein>
    <submittedName>
        <fullName evidence="2">Putative membrane protein, predicted permease</fullName>
    </submittedName>
</protein>
<reference evidence="2" key="1">
    <citation type="submission" date="2020-11" db="EMBL/GenBank/DDBJ databases">
        <title>Carbohydrate-dependent, anaerobic sulfur respiration: A novel catabolism in halophilic archaea.</title>
        <authorList>
            <person name="Sorokin D.Y."/>
            <person name="Messina E."/>
            <person name="Smedile F."/>
            <person name="La Cono V."/>
            <person name="Hallsworth J.E."/>
            <person name="Yakimov M.M."/>
        </authorList>
    </citation>
    <scope>NUCLEOTIDE SEQUENCE</scope>
    <source>
        <strain evidence="2">AArc-S</strain>
    </source>
</reference>
<feature type="transmembrane region" description="Helical" evidence="1">
    <location>
        <begin position="121"/>
        <end position="141"/>
    </location>
</feature>
<feature type="transmembrane region" description="Helical" evidence="1">
    <location>
        <begin position="217"/>
        <end position="237"/>
    </location>
</feature>
<keyword evidence="3" id="KW-1185">Reference proteome</keyword>
<gene>
    <name evidence="2" type="ORF">AArcS_1538</name>
</gene>
<organism evidence="2 3">
    <name type="scientific">Natranaeroarchaeum sulfidigenes</name>
    <dbReference type="NCBI Taxonomy" id="2784880"/>
    <lineage>
        <taxon>Archaea</taxon>
        <taxon>Methanobacteriati</taxon>
        <taxon>Methanobacteriota</taxon>
        <taxon>Stenosarchaea group</taxon>
        <taxon>Halobacteria</taxon>
        <taxon>Halobacteriales</taxon>
        <taxon>Natronoarchaeaceae</taxon>
        <taxon>Natranaeroarchaeum</taxon>
    </lineage>
</organism>
<evidence type="ECO:0000256" key="1">
    <source>
        <dbReference type="SAM" id="Phobius"/>
    </source>
</evidence>
<evidence type="ECO:0000313" key="3">
    <source>
        <dbReference type="Proteomes" id="UP000663586"/>
    </source>
</evidence>
<keyword evidence="1" id="KW-0472">Membrane</keyword>
<feature type="transmembrane region" description="Helical" evidence="1">
    <location>
        <begin position="446"/>
        <end position="466"/>
    </location>
</feature>
<feature type="transmembrane region" description="Helical" evidence="1">
    <location>
        <begin position="383"/>
        <end position="405"/>
    </location>
</feature>
<dbReference type="AlphaFoldDB" id="A0A897MKT6"/>
<keyword evidence="1" id="KW-0812">Transmembrane</keyword>
<keyword evidence="1" id="KW-1133">Transmembrane helix</keyword>